<feature type="non-terminal residue" evidence="1">
    <location>
        <position position="44"/>
    </location>
</feature>
<organism evidence="1">
    <name type="scientific">marine sediment metagenome</name>
    <dbReference type="NCBI Taxonomy" id="412755"/>
    <lineage>
        <taxon>unclassified sequences</taxon>
        <taxon>metagenomes</taxon>
        <taxon>ecological metagenomes</taxon>
    </lineage>
</organism>
<reference evidence="1" key="1">
    <citation type="journal article" date="2014" name="Front. Microbiol.">
        <title>High frequency of phylogenetically diverse reductive dehalogenase-homologous genes in deep subseafloor sedimentary metagenomes.</title>
        <authorList>
            <person name="Kawai M."/>
            <person name="Futagami T."/>
            <person name="Toyoda A."/>
            <person name="Takaki Y."/>
            <person name="Nishi S."/>
            <person name="Hori S."/>
            <person name="Arai W."/>
            <person name="Tsubouchi T."/>
            <person name="Morono Y."/>
            <person name="Uchiyama I."/>
            <person name="Ito T."/>
            <person name="Fujiyama A."/>
            <person name="Inagaki F."/>
            <person name="Takami H."/>
        </authorList>
    </citation>
    <scope>NUCLEOTIDE SEQUENCE</scope>
    <source>
        <strain evidence="1">Expedition CK06-06</strain>
    </source>
</reference>
<protein>
    <submittedName>
        <fullName evidence="1">Uncharacterized protein</fullName>
    </submittedName>
</protein>
<gene>
    <name evidence="1" type="ORF">S01H1_22159</name>
</gene>
<name>X0UIT6_9ZZZZ</name>
<evidence type="ECO:0000313" key="1">
    <source>
        <dbReference type="EMBL" id="GAF99211.1"/>
    </source>
</evidence>
<dbReference type="AlphaFoldDB" id="X0UIT6"/>
<accession>X0UIT6</accession>
<proteinExistence type="predicted"/>
<dbReference type="EMBL" id="BARS01012444">
    <property type="protein sequence ID" value="GAF99211.1"/>
    <property type="molecule type" value="Genomic_DNA"/>
</dbReference>
<comment type="caution">
    <text evidence="1">The sequence shown here is derived from an EMBL/GenBank/DDBJ whole genome shotgun (WGS) entry which is preliminary data.</text>
</comment>
<sequence length="44" mass="4868">MKRNFLLLAVMILVAFGFSLAQGGQHPNDNGVADTLYLEVWSDD</sequence>